<dbReference type="InterPro" id="IPR058807">
    <property type="entry name" value="ScoMcrA_N"/>
</dbReference>
<dbReference type="EMBL" id="JBHLZU010000011">
    <property type="protein sequence ID" value="MFB9905143.1"/>
    <property type="molecule type" value="Genomic_DNA"/>
</dbReference>
<reference evidence="2 3" key="1">
    <citation type="submission" date="2024-09" db="EMBL/GenBank/DDBJ databases">
        <authorList>
            <person name="Sun Q."/>
            <person name="Mori K."/>
        </authorList>
    </citation>
    <scope>NUCLEOTIDE SEQUENCE [LARGE SCALE GENOMIC DNA]</scope>
    <source>
        <strain evidence="2 3">TBRC 7907</strain>
    </source>
</reference>
<dbReference type="Pfam" id="PF26345">
    <property type="entry name" value="ScoMcrA_N"/>
    <property type="match status" value="1"/>
</dbReference>
<name>A0ABV5ZY85_9PSEU</name>
<dbReference type="InterPro" id="IPR003615">
    <property type="entry name" value="HNH_nuc"/>
</dbReference>
<keyword evidence="2" id="KW-0540">Nuclease</keyword>
<sequence>MGSSDLTAAAVLAAVHEFDRLGREAFLARYGYHENRWYLLKHDGREYDVATIVGAAYGYLPGGSPVEGTDPLPDKRAKEILEGLTFSVQEVRGPAWTREEIILACDLLKQNGWRALSTDDDRVIELSKTLQKLGAHPAEVRGPKYRNLNGVKRKTADLATRLPGYPGKQTRGNRLDSEVLLDFLERPEEMEEVARGILRGVENGEFEGLPDLPDDEDGDGADEGRLLLRRHLVRERNRPLRNKKINSVLREKNCLECEVCGFDFEKVYGDRGARFAECHHAVPLHVSGEVQSKLDDLVILCSNCHRMIHRGRRWLTPPELRELVLARRERAAPAV</sequence>
<proteinExistence type="predicted"/>
<gene>
    <name evidence="2" type="ORF">ACFFQA_14500</name>
</gene>
<keyword evidence="2" id="KW-0378">Hydrolase</keyword>
<dbReference type="CDD" id="cd00085">
    <property type="entry name" value="HNHc"/>
    <property type="match status" value="1"/>
</dbReference>
<accession>A0ABV5ZY85</accession>
<organism evidence="2 3">
    <name type="scientific">Allokutzneria oryzae</name>
    <dbReference type="NCBI Taxonomy" id="1378989"/>
    <lineage>
        <taxon>Bacteria</taxon>
        <taxon>Bacillati</taxon>
        <taxon>Actinomycetota</taxon>
        <taxon>Actinomycetes</taxon>
        <taxon>Pseudonocardiales</taxon>
        <taxon>Pseudonocardiaceae</taxon>
        <taxon>Allokutzneria</taxon>
    </lineage>
</organism>
<dbReference type="SMART" id="SM00507">
    <property type="entry name" value="HNHc"/>
    <property type="match status" value="1"/>
</dbReference>
<feature type="domain" description="HNH nuclease" evidence="1">
    <location>
        <begin position="244"/>
        <end position="306"/>
    </location>
</feature>
<comment type="caution">
    <text evidence="2">The sequence shown here is derived from an EMBL/GenBank/DDBJ whole genome shotgun (WGS) entry which is preliminary data.</text>
</comment>
<dbReference type="InterPro" id="IPR002711">
    <property type="entry name" value="HNH"/>
</dbReference>
<dbReference type="RefSeq" id="WP_377852426.1">
    <property type="nucleotide sequence ID" value="NZ_JBHLZU010000011.1"/>
</dbReference>
<dbReference type="Pfam" id="PF01844">
    <property type="entry name" value="HNH"/>
    <property type="match status" value="1"/>
</dbReference>
<keyword evidence="2" id="KW-0255">Endonuclease</keyword>
<evidence type="ECO:0000259" key="1">
    <source>
        <dbReference type="SMART" id="SM00507"/>
    </source>
</evidence>
<dbReference type="GO" id="GO:0004519">
    <property type="term" value="F:endonuclease activity"/>
    <property type="evidence" value="ECO:0007669"/>
    <property type="project" value="UniProtKB-KW"/>
</dbReference>
<keyword evidence="3" id="KW-1185">Reference proteome</keyword>
<dbReference type="Proteomes" id="UP001589693">
    <property type="component" value="Unassembled WGS sequence"/>
</dbReference>
<evidence type="ECO:0000313" key="3">
    <source>
        <dbReference type="Proteomes" id="UP001589693"/>
    </source>
</evidence>
<protein>
    <submittedName>
        <fullName evidence="2">HNH endonuclease</fullName>
    </submittedName>
</protein>
<evidence type="ECO:0000313" key="2">
    <source>
        <dbReference type="EMBL" id="MFB9905143.1"/>
    </source>
</evidence>